<dbReference type="EMBL" id="CM042052">
    <property type="protein sequence ID" value="KAI3718151.1"/>
    <property type="molecule type" value="Genomic_DNA"/>
</dbReference>
<reference evidence="1 2" key="2">
    <citation type="journal article" date="2022" name="Mol. Ecol. Resour.">
        <title>The genomes of chicory, endive, great burdock and yacon provide insights into Asteraceae paleo-polyploidization history and plant inulin production.</title>
        <authorList>
            <person name="Fan W."/>
            <person name="Wang S."/>
            <person name="Wang H."/>
            <person name="Wang A."/>
            <person name="Jiang F."/>
            <person name="Liu H."/>
            <person name="Zhao H."/>
            <person name="Xu D."/>
            <person name="Zhang Y."/>
        </authorList>
    </citation>
    <scope>NUCLEOTIDE SEQUENCE [LARGE SCALE GENOMIC DNA]</scope>
    <source>
        <strain evidence="2">cv. Niubang</strain>
    </source>
</reference>
<comment type="caution">
    <text evidence="1">The sequence shown here is derived from an EMBL/GenBank/DDBJ whole genome shotgun (WGS) entry which is preliminary data.</text>
</comment>
<name>A0ACB9B8R6_ARCLA</name>
<reference evidence="2" key="1">
    <citation type="journal article" date="2022" name="Mol. Ecol. Resour.">
        <title>The genomes of chicory, endive, great burdock and yacon provide insights into Asteraceae palaeo-polyploidization history and plant inulin production.</title>
        <authorList>
            <person name="Fan W."/>
            <person name="Wang S."/>
            <person name="Wang H."/>
            <person name="Wang A."/>
            <person name="Jiang F."/>
            <person name="Liu H."/>
            <person name="Zhao H."/>
            <person name="Xu D."/>
            <person name="Zhang Y."/>
        </authorList>
    </citation>
    <scope>NUCLEOTIDE SEQUENCE [LARGE SCALE GENOMIC DNA]</scope>
    <source>
        <strain evidence="2">cv. Niubang</strain>
    </source>
</reference>
<accession>A0ACB9B8R6</accession>
<evidence type="ECO:0000313" key="2">
    <source>
        <dbReference type="Proteomes" id="UP001055879"/>
    </source>
</evidence>
<evidence type="ECO:0000313" key="1">
    <source>
        <dbReference type="EMBL" id="KAI3718151.1"/>
    </source>
</evidence>
<proteinExistence type="predicted"/>
<keyword evidence="2" id="KW-1185">Reference proteome</keyword>
<gene>
    <name evidence="1" type="ORF">L6452_19004</name>
</gene>
<organism evidence="1 2">
    <name type="scientific">Arctium lappa</name>
    <name type="common">Greater burdock</name>
    <name type="synonym">Lappa major</name>
    <dbReference type="NCBI Taxonomy" id="4217"/>
    <lineage>
        <taxon>Eukaryota</taxon>
        <taxon>Viridiplantae</taxon>
        <taxon>Streptophyta</taxon>
        <taxon>Embryophyta</taxon>
        <taxon>Tracheophyta</taxon>
        <taxon>Spermatophyta</taxon>
        <taxon>Magnoliopsida</taxon>
        <taxon>eudicotyledons</taxon>
        <taxon>Gunneridae</taxon>
        <taxon>Pentapetalae</taxon>
        <taxon>asterids</taxon>
        <taxon>campanulids</taxon>
        <taxon>Asterales</taxon>
        <taxon>Asteraceae</taxon>
        <taxon>Carduoideae</taxon>
        <taxon>Cardueae</taxon>
        <taxon>Arctiinae</taxon>
        <taxon>Arctium</taxon>
    </lineage>
</organism>
<protein>
    <submittedName>
        <fullName evidence="1">Uncharacterized protein</fullName>
    </submittedName>
</protein>
<dbReference type="Proteomes" id="UP001055879">
    <property type="component" value="Linkage Group LG06"/>
</dbReference>
<sequence>MASKIITDPMIQDEIVLQDDPSDRASHETPMSSVPSVGENLSAQRRTPNDVFPTMLYILPYNPNNYFVDFDKIKIHPVIRAILNGHPLAPALTYYADVPERLRLILELPEPNSRPGRTSYDSFPSESDVLEGIRNLGYLGDLDKVGQFDKSNLPPVCNSDIPRRLSWPQVPDTEMTFIQRQKKTFEHSMTIPYALINDFSLEAEQAEPSNDEQDESFQADQEVETDVAVQQIGDVLAEIDNETVDVVHDDVANVDDDIDGNGDGDTNADIGNAADGDDDDNDNNDGDQSSLHVYERSFREPEVHTQEDVMSEEESVPINVAVVEVQDTTAKFTSVNEIIEIDPVVLPEVIPFRRPTGVVIREPSTKVSTTAPAIVYIPPPPSFTQSAGISASTFMPQVSTSVPPVTSSILVQDLPISELTDMLYARLLSMSPPDQQHKDLISLLRNFQSTPTPASTSAPDRVSALTEAGLFHKRTHDQDDPDHQGHEGEMSKRQRVEISSVREDQTQREMAEREMNADNVQDCSVEDLVNNMIESVDLSAMSNVLNISEQNIENNLQIVVYVDPDTATRSSDLDDSEAANDMRTFFANFIEINSDDDDDIRFEKLYKVKEEDRDDIIVLSDTEENVFYIDAKDEEVANTLYGDLPSQDEIPEATPDTSSPVADQAPTTTAPSSTFEVGQKYFLRFEEINHYSDGTLKVIKLQLENRLKAAVKIFLESRSELFQIENEEIQLFKKVLDTIDERLIFRSTLRRLEVLLGLNRLRQREERH</sequence>